<dbReference type="Pfam" id="PF01553">
    <property type="entry name" value="Acyltransferase"/>
    <property type="match status" value="1"/>
</dbReference>
<accession>A0A2G5P663</accession>
<dbReference type="Proteomes" id="UP000230551">
    <property type="component" value="Unassembled WGS sequence"/>
</dbReference>
<dbReference type="PANTHER" id="PTHR22753:SF14">
    <property type="entry name" value="MONOACYLGLYCEROL_DIACYLGLYCEROL O-ACYLTRANSFERASE"/>
    <property type="match status" value="1"/>
</dbReference>
<comment type="caution">
    <text evidence="2">The sequence shown here is derived from an EMBL/GenBank/DDBJ whole genome shotgun (WGS) entry which is preliminary data.</text>
</comment>
<dbReference type="STRING" id="85968.GCA_900073015_01397"/>
<evidence type="ECO:0000259" key="1">
    <source>
        <dbReference type="Pfam" id="PF01553"/>
    </source>
</evidence>
<evidence type="ECO:0000313" key="2">
    <source>
        <dbReference type="EMBL" id="PIB73858.1"/>
    </source>
</evidence>
<organism evidence="2 3">
    <name type="scientific">Mycolicibacterium brumae</name>
    <dbReference type="NCBI Taxonomy" id="85968"/>
    <lineage>
        <taxon>Bacteria</taxon>
        <taxon>Bacillati</taxon>
        <taxon>Actinomycetota</taxon>
        <taxon>Actinomycetes</taxon>
        <taxon>Mycobacteriales</taxon>
        <taxon>Mycobacteriaceae</taxon>
        <taxon>Mycolicibacterium</taxon>
    </lineage>
</organism>
<gene>
    <name evidence="2" type="ORF">CQY22_015320</name>
</gene>
<dbReference type="PANTHER" id="PTHR22753">
    <property type="entry name" value="TRANSMEMBRANE PROTEIN 68"/>
    <property type="match status" value="1"/>
</dbReference>
<dbReference type="GO" id="GO:0016746">
    <property type="term" value="F:acyltransferase activity"/>
    <property type="evidence" value="ECO:0007669"/>
    <property type="project" value="UniProtKB-KW"/>
</dbReference>
<evidence type="ECO:0000313" key="3">
    <source>
        <dbReference type="Proteomes" id="UP000230551"/>
    </source>
</evidence>
<dbReference type="AlphaFoldDB" id="A0A2G5P663"/>
<dbReference type="EMBL" id="PDCN02000023">
    <property type="protein sequence ID" value="PIB73858.1"/>
    <property type="molecule type" value="Genomic_DNA"/>
</dbReference>
<feature type="domain" description="Phospholipid/glycerol acyltransferase" evidence="1">
    <location>
        <begin position="27"/>
        <end position="149"/>
    </location>
</feature>
<keyword evidence="2" id="KW-0808">Transferase</keyword>
<dbReference type="InterPro" id="IPR002123">
    <property type="entry name" value="Plipid/glycerol_acylTrfase"/>
</dbReference>
<dbReference type="GO" id="GO:0016020">
    <property type="term" value="C:membrane"/>
    <property type="evidence" value="ECO:0007669"/>
    <property type="project" value="TreeGrafter"/>
</dbReference>
<keyword evidence="2" id="KW-0012">Acyltransferase</keyword>
<name>A0A2G5P663_9MYCO</name>
<dbReference type="RefSeq" id="WP_090587945.1">
    <property type="nucleotide sequence ID" value="NZ_CP104302.1"/>
</dbReference>
<protein>
    <submittedName>
        <fullName evidence="2">Glycerol acyltransferase</fullName>
    </submittedName>
</protein>
<reference evidence="2 3" key="1">
    <citation type="journal article" date="2017" name="Infect. Genet. Evol.">
        <title>The new phylogeny of the genus Mycobacterium: The old and the news.</title>
        <authorList>
            <person name="Tortoli E."/>
            <person name="Fedrizzi T."/>
            <person name="Meehan C.J."/>
            <person name="Trovato A."/>
            <person name="Grottola A."/>
            <person name="Giacobazzi E."/>
            <person name="Serpini G.F."/>
            <person name="Tagliazucchi S."/>
            <person name="Fabio A."/>
            <person name="Bettua C."/>
            <person name="Bertorelli R."/>
            <person name="Frascaro F."/>
            <person name="De Sanctis V."/>
            <person name="Pecorari M."/>
            <person name="Jousson O."/>
            <person name="Segata N."/>
            <person name="Cirillo D.M."/>
        </authorList>
    </citation>
    <scope>NUCLEOTIDE SEQUENCE [LARGE SCALE GENOMIC DNA]</scope>
    <source>
        <strain evidence="2 3">CIP1034565</strain>
    </source>
</reference>
<keyword evidence="3" id="KW-1185">Reference proteome</keyword>
<proteinExistence type="predicted"/>
<sequence length="250" mass="26644">MDGARVFRRVGAEYVRRYHRLDIEIEAPAPSEPALFVVNHGFGAAFDLNVFAFGAAIERLNLDRPVTVLSHQLGWQFGLGPVLEYVGAQPASPESVRRAFAQGHHVAVFPGGDIDGFKSWRDRNRIKFGGRTGFAREAIDNGAPIVPIVTAGAGDSLLVLSSGEGLARAAQLDKLFRLKALPVTLSLPWGLSVGAVGFLPYLPLPTKLRTRVLPALTAASGEHPVAFAARVESAMQRALDELSGAGQAGS</sequence>